<keyword evidence="2" id="KW-0413">Isomerase</keyword>
<evidence type="ECO:0000313" key="3">
    <source>
        <dbReference type="EMBL" id="GHB10098.1"/>
    </source>
</evidence>
<accession>A0ABQ3DQV0</accession>
<protein>
    <submittedName>
        <fullName evidence="3">N-acylglucosamine 2-epimerase</fullName>
    </submittedName>
</protein>
<sequence>MPLTTPRQLEQQIARIMGFYHPRCIDAQSGFYHHFLDDGTRYNEGYRHLISSAQFVINYARFARHTGNDEYRHWARHGLKALEEGHRQSRTGAYAWTLDHGRPGDTRQRAEGIAFVMMAYAEAFMAGIPEADAGMQQTHECLERHFFEPAHGLYLAETDERWHPPGVRRQSANLLICRALLAAHATTQAESSAYRQRAAELATTVWHKLASMGDGWLWETFDADWRALYDRGLPFDEPGDGGWGFRIGHQLGWVETLVRLSGTDARSPWMLETAQRLFTETMNAAWDRKHDGLIATVDFNRHPLDRDKVHWVQAEALVAAARLAEVTGEARYWRWFDRLANYCARYFIDQRYGGWYRVLTADNRPYSREKSPGGKTDYESLTACYALLPILNQANAMNRVA</sequence>
<evidence type="ECO:0000256" key="1">
    <source>
        <dbReference type="ARBA" id="ARBA00008558"/>
    </source>
</evidence>
<dbReference type="PANTHER" id="PTHR15108">
    <property type="entry name" value="N-ACYLGLUCOSAMINE-2-EPIMERASE"/>
    <property type="match status" value="1"/>
</dbReference>
<evidence type="ECO:0000313" key="4">
    <source>
        <dbReference type="Proteomes" id="UP000646745"/>
    </source>
</evidence>
<name>A0ABQ3DQV0_9GAMM</name>
<gene>
    <name evidence="3" type="ORF">GCM10009038_04800</name>
</gene>
<keyword evidence="4" id="KW-1185">Reference proteome</keyword>
<reference evidence="4" key="1">
    <citation type="journal article" date="2019" name="Int. J. Syst. Evol. Microbiol.">
        <title>The Global Catalogue of Microorganisms (GCM) 10K type strain sequencing project: providing services to taxonomists for standard genome sequencing and annotation.</title>
        <authorList>
            <consortium name="The Broad Institute Genomics Platform"/>
            <consortium name="The Broad Institute Genome Sequencing Center for Infectious Disease"/>
            <person name="Wu L."/>
            <person name="Ma J."/>
        </authorList>
    </citation>
    <scope>NUCLEOTIDE SEQUENCE [LARGE SCALE GENOMIC DNA]</scope>
    <source>
        <strain evidence="4">KCTC 32998</strain>
    </source>
</reference>
<dbReference type="Proteomes" id="UP000646745">
    <property type="component" value="Unassembled WGS sequence"/>
</dbReference>
<evidence type="ECO:0000256" key="2">
    <source>
        <dbReference type="ARBA" id="ARBA00023235"/>
    </source>
</evidence>
<dbReference type="InterPro" id="IPR012341">
    <property type="entry name" value="6hp_glycosidase-like_sf"/>
</dbReference>
<dbReference type="Gene3D" id="1.50.10.10">
    <property type="match status" value="1"/>
</dbReference>
<organism evidence="3 4">
    <name type="scientific">Salinicola rhizosphaerae</name>
    <dbReference type="NCBI Taxonomy" id="1443141"/>
    <lineage>
        <taxon>Bacteria</taxon>
        <taxon>Pseudomonadati</taxon>
        <taxon>Pseudomonadota</taxon>
        <taxon>Gammaproteobacteria</taxon>
        <taxon>Oceanospirillales</taxon>
        <taxon>Halomonadaceae</taxon>
        <taxon>Salinicola</taxon>
    </lineage>
</organism>
<dbReference type="SUPFAM" id="SSF48208">
    <property type="entry name" value="Six-hairpin glycosidases"/>
    <property type="match status" value="1"/>
</dbReference>
<dbReference type="RefSeq" id="WP_189442974.1">
    <property type="nucleotide sequence ID" value="NZ_BMZI01000001.1"/>
</dbReference>
<dbReference type="InterPro" id="IPR010819">
    <property type="entry name" value="AGE/CE"/>
</dbReference>
<dbReference type="InterPro" id="IPR008928">
    <property type="entry name" value="6-hairpin_glycosidase_sf"/>
</dbReference>
<dbReference type="Pfam" id="PF07221">
    <property type="entry name" value="GlcNAc_2-epim"/>
    <property type="match status" value="1"/>
</dbReference>
<dbReference type="EMBL" id="BMZI01000001">
    <property type="protein sequence ID" value="GHB10098.1"/>
    <property type="molecule type" value="Genomic_DNA"/>
</dbReference>
<comment type="similarity">
    <text evidence="1">Belongs to the N-acylglucosamine 2-epimerase family.</text>
</comment>
<proteinExistence type="inferred from homology"/>
<comment type="caution">
    <text evidence="3">The sequence shown here is derived from an EMBL/GenBank/DDBJ whole genome shotgun (WGS) entry which is preliminary data.</text>
</comment>